<feature type="non-terminal residue" evidence="1">
    <location>
        <position position="30"/>
    </location>
</feature>
<evidence type="ECO:0000313" key="1">
    <source>
        <dbReference type="EMBL" id="GAJ18685.1"/>
    </source>
</evidence>
<dbReference type="AlphaFoldDB" id="X1VZL9"/>
<sequence>MITEATINRVRYPPELLPDAVFNDIPASAE</sequence>
<reference evidence="1" key="1">
    <citation type="journal article" date="2014" name="Front. Microbiol.">
        <title>High frequency of phylogenetically diverse reductive dehalogenase-homologous genes in deep subseafloor sedimentary metagenomes.</title>
        <authorList>
            <person name="Kawai M."/>
            <person name="Futagami T."/>
            <person name="Toyoda A."/>
            <person name="Takaki Y."/>
            <person name="Nishi S."/>
            <person name="Hori S."/>
            <person name="Arai W."/>
            <person name="Tsubouchi T."/>
            <person name="Morono Y."/>
            <person name="Uchiyama I."/>
            <person name="Ito T."/>
            <person name="Fujiyama A."/>
            <person name="Inagaki F."/>
            <person name="Takami H."/>
        </authorList>
    </citation>
    <scope>NUCLEOTIDE SEQUENCE</scope>
    <source>
        <strain evidence="1">Expedition CK06-06</strain>
    </source>
</reference>
<proteinExistence type="predicted"/>
<name>X1VZL9_9ZZZZ</name>
<organism evidence="1">
    <name type="scientific">marine sediment metagenome</name>
    <dbReference type="NCBI Taxonomy" id="412755"/>
    <lineage>
        <taxon>unclassified sequences</taxon>
        <taxon>metagenomes</taxon>
        <taxon>ecological metagenomes</taxon>
    </lineage>
</organism>
<protein>
    <submittedName>
        <fullName evidence="1">Uncharacterized protein</fullName>
    </submittedName>
</protein>
<dbReference type="EMBL" id="BARW01036541">
    <property type="protein sequence ID" value="GAJ18685.1"/>
    <property type="molecule type" value="Genomic_DNA"/>
</dbReference>
<accession>X1VZL9</accession>
<gene>
    <name evidence="1" type="ORF">S12H4_56692</name>
</gene>
<comment type="caution">
    <text evidence="1">The sequence shown here is derived from an EMBL/GenBank/DDBJ whole genome shotgun (WGS) entry which is preliminary data.</text>
</comment>